<name>A0A4R3M8U4_9HYPH</name>
<dbReference type="EMBL" id="SMAK01000006">
    <property type="protein sequence ID" value="TCT09964.1"/>
    <property type="molecule type" value="Genomic_DNA"/>
</dbReference>
<proteinExistence type="predicted"/>
<evidence type="ECO:0000313" key="2">
    <source>
        <dbReference type="EMBL" id="TCT09964.1"/>
    </source>
</evidence>
<accession>A0A4R3M8U4</accession>
<sequence length="90" mass="8748">MLRTMILVAGCLAASAAVAGQQQADQCAAGLSGDSKTIYDAVAPTAASAPDLRAAITDATKSLVMAGKVSRSSAKGAAEAAGACLAHLKS</sequence>
<dbReference type="Proteomes" id="UP000295678">
    <property type="component" value="Unassembled WGS sequence"/>
</dbReference>
<dbReference type="OrthoDB" id="8455623at2"/>
<evidence type="ECO:0000256" key="1">
    <source>
        <dbReference type="SAM" id="SignalP"/>
    </source>
</evidence>
<dbReference type="RefSeq" id="WP_132806789.1">
    <property type="nucleotide sequence ID" value="NZ_SMAK01000006.1"/>
</dbReference>
<protein>
    <recommendedName>
        <fullName evidence="4">UrcA family protein</fullName>
    </recommendedName>
</protein>
<keyword evidence="1" id="KW-0732">Signal</keyword>
<comment type="caution">
    <text evidence="2">The sequence shown here is derived from an EMBL/GenBank/DDBJ whole genome shotgun (WGS) entry which is preliminary data.</text>
</comment>
<keyword evidence="3" id="KW-1185">Reference proteome</keyword>
<gene>
    <name evidence="2" type="ORF">EDC22_106159</name>
</gene>
<feature type="chain" id="PRO_5020518272" description="UrcA family protein" evidence="1">
    <location>
        <begin position="20"/>
        <end position="90"/>
    </location>
</feature>
<dbReference type="AlphaFoldDB" id="A0A4R3M8U4"/>
<feature type="signal peptide" evidence="1">
    <location>
        <begin position="1"/>
        <end position="19"/>
    </location>
</feature>
<reference evidence="2 3" key="1">
    <citation type="submission" date="2019-03" db="EMBL/GenBank/DDBJ databases">
        <title>Genomic Encyclopedia of Type Strains, Phase IV (KMG-IV): sequencing the most valuable type-strain genomes for metagenomic binning, comparative biology and taxonomic classification.</title>
        <authorList>
            <person name="Goeker M."/>
        </authorList>
    </citation>
    <scope>NUCLEOTIDE SEQUENCE [LARGE SCALE GENOMIC DNA]</scope>
    <source>
        <strain evidence="2 3">DSM 19345</strain>
    </source>
</reference>
<evidence type="ECO:0000313" key="3">
    <source>
        <dbReference type="Proteomes" id="UP000295678"/>
    </source>
</evidence>
<evidence type="ECO:0008006" key="4">
    <source>
        <dbReference type="Google" id="ProtNLM"/>
    </source>
</evidence>
<organism evidence="2 3">
    <name type="scientific">Tepidamorphus gemmatus</name>
    <dbReference type="NCBI Taxonomy" id="747076"/>
    <lineage>
        <taxon>Bacteria</taxon>
        <taxon>Pseudomonadati</taxon>
        <taxon>Pseudomonadota</taxon>
        <taxon>Alphaproteobacteria</taxon>
        <taxon>Hyphomicrobiales</taxon>
        <taxon>Tepidamorphaceae</taxon>
        <taxon>Tepidamorphus</taxon>
    </lineage>
</organism>